<reference evidence="7 8" key="1">
    <citation type="submission" date="2014-04" db="EMBL/GenBank/DDBJ databases">
        <title>Draft genome sequence of Bacillus azotoformans MEV2011, a (co-) denitrifying strain unable to grow in the presence of oxygen.</title>
        <authorList>
            <person name="Nielsen M."/>
            <person name="Schreiber L."/>
            <person name="Finster K."/>
            <person name="Schramm A."/>
        </authorList>
    </citation>
    <scope>NUCLEOTIDE SEQUENCE [LARGE SCALE GENOMIC DNA]</scope>
    <source>
        <strain evidence="7 8">MEV2011</strain>
    </source>
</reference>
<dbReference type="AlphaFoldDB" id="A0A072NJM4"/>
<proteinExistence type="predicted"/>
<evidence type="ECO:0000259" key="6">
    <source>
        <dbReference type="Pfam" id="PF06271"/>
    </source>
</evidence>
<feature type="transmembrane region" description="Helical" evidence="5">
    <location>
        <begin position="123"/>
        <end position="143"/>
    </location>
</feature>
<dbReference type="Pfam" id="PF06271">
    <property type="entry name" value="RDD"/>
    <property type="match status" value="1"/>
</dbReference>
<evidence type="ECO:0000313" key="8">
    <source>
        <dbReference type="Proteomes" id="UP000027936"/>
    </source>
</evidence>
<organism evidence="7 8">
    <name type="scientific">Schinkia azotoformans MEV2011</name>
    <dbReference type="NCBI Taxonomy" id="1348973"/>
    <lineage>
        <taxon>Bacteria</taxon>
        <taxon>Bacillati</taxon>
        <taxon>Bacillota</taxon>
        <taxon>Bacilli</taxon>
        <taxon>Bacillales</taxon>
        <taxon>Bacillaceae</taxon>
        <taxon>Calidifontibacillus/Schinkia group</taxon>
        <taxon>Schinkia</taxon>
    </lineage>
</organism>
<comment type="caution">
    <text evidence="7">The sequence shown here is derived from an EMBL/GenBank/DDBJ whole genome shotgun (WGS) entry which is preliminary data.</text>
</comment>
<evidence type="ECO:0000256" key="3">
    <source>
        <dbReference type="ARBA" id="ARBA00022989"/>
    </source>
</evidence>
<dbReference type="RefSeq" id="WP_035197245.1">
    <property type="nucleotide sequence ID" value="NZ_JJRY01000018.1"/>
</dbReference>
<accession>A0A072NJM4</accession>
<keyword evidence="3 5" id="KW-1133">Transmembrane helix</keyword>
<evidence type="ECO:0000256" key="2">
    <source>
        <dbReference type="ARBA" id="ARBA00022692"/>
    </source>
</evidence>
<protein>
    <submittedName>
        <fullName evidence="7">Putative membrane protein/domain</fullName>
    </submittedName>
</protein>
<dbReference type="PANTHER" id="PTHR38480:SF1">
    <property type="entry name" value="SLR0254 PROTEIN"/>
    <property type="match status" value="1"/>
</dbReference>
<sequence length="267" mass="31200">MEKEHVEIKTPEFVTLRFQLAGLGSRAFAFIIDQLILMMSAIVLILIVYVIMFGQLHYRDYFGFSYMPIAIAIILLFVMQWGYYFAYEYFSGGRTIGKKWMGIRVIQENGHSLTLLSSFIRNLIRIIDSLPVSYLLGMIIIFFHPKHKRLGDIVAGTIVVYEKSKKRKKKASTLEKEIERRGLLKENLMIEDWGKNALGMEEWKLVKVYGHRFLELPMLERKQLTEQIAGILLPKIGIDAEGMSDYDLESTLLLLYLRLRDEWEYEL</sequence>
<keyword evidence="2 5" id="KW-0812">Transmembrane</keyword>
<dbReference type="GO" id="GO:0016020">
    <property type="term" value="C:membrane"/>
    <property type="evidence" value="ECO:0007669"/>
    <property type="project" value="UniProtKB-SubCell"/>
</dbReference>
<name>A0A072NJM4_SCHAZ</name>
<evidence type="ECO:0000256" key="4">
    <source>
        <dbReference type="ARBA" id="ARBA00023136"/>
    </source>
</evidence>
<evidence type="ECO:0000313" key="7">
    <source>
        <dbReference type="EMBL" id="KEF37078.1"/>
    </source>
</evidence>
<dbReference type="InterPro" id="IPR010432">
    <property type="entry name" value="RDD"/>
</dbReference>
<dbReference type="Proteomes" id="UP000027936">
    <property type="component" value="Unassembled WGS sequence"/>
</dbReference>
<evidence type="ECO:0000256" key="5">
    <source>
        <dbReference type="SAM" id="Phobius"/>
    </source>
</evidence>
<feature type="transmembrane region" description="Helical" evidence="5">
    <location>
        <begin position="64"/>
        <end position="84"/>
    </location>
</feature>
<dbReference type="OrthoDB" id="9787732at2"/>
<dbReference type="PATRIC" id="fig|1348973.3.peg.3547"/>
<comment type="subcellular location">
    <subcellularLocation>
        <location evidence="1">Membrane</location>
        <topology evidence="1">Multi-pass membrane protein</topology>
    </subcellularLocation>
</comment>
<evidence type="ECO:0000256" key="1">
    <source>
        <dbReference type="ARBA" id="ARBA00004141"/>
    </source>
</evidence>
<dbReference type="PANTHER" id="PTHR38480">
    <property type="entry name" value="SLR0254 PROTEIN"/>
    <property type="match status" value="1"/>
</dbReference>
<feature type="transmembrane region" description="Helical" evidence="5">
    <location>
        <begin position="27"/>
        <end position="52"/>
    </location>
</feature>
<feature type="domain" description="RDD" evidence="6">
    <location>
        <begin position="20"/>
        <end position="156"/>
    </location>
</feature>
<keyword evidence="4 5" id="KW-0472">Membrane</keyword>
<gene>
    <name evidence="7" type="ORF">M670_03669</name>
</gene>
<dbReference type="EMBL" id="JJRY01000018">
    <property type="protein sequence ID" value="KEF37078.1"/>
    <property type="molecule type" value="Genomic_DNA"/>
</dbReference>